<gene>
    <name evidence="2" type="ORF">BU23DRAFT_485506</name>
</gene>
<dbReference type="EMBL" id="ML976741">
    <property type="protein sequence ID" value="KAF1966778.1"/>
    <property type="molecule type" value="Genomic_DNA"/>
</dbReference>
<evidence type="ECO:0000259" key="1">
    <source>
        <dbReference type="Pfam" id="PF06985"/>
    </source>
</evidence>
<dbReference type="PANTHER" id="PTHR24148">
    <property type="entry name" value="ANKYRIN REPEAT DOMAIN-CONTAINING PROTEIN 39 HOMOLOG-RELATED"/>
    <property type="match status" value="1"/>
</dbReference>
<dbReference type="OrthoDB" id="4850726at2759"/>
<dbReference type="Pfam" id="PF06985">
    <property type="entry name" value="HET"/>
    <property type="match status" value="1"/>
</dbReference>
<dbReference type="PANTHER" id="PTHR24148:SF73">
    <property type="entry name" value="HET DOMAIN PROTEIN (AFU_ORTHOLOGUE AFUA_8G01020)"/>
    <property type="match status" value="1"/>
</dbReference>
<sequence>MSETSSENSRNTNLNTHIFPYRTLAPGEIRVLTIHPPRTTDRNEPIRCSLDHCPLLPSSAARTFPRYEWGDYFALSYCWGADAQNPSRKITIDDHAVKVTENLEAALQTLRASSMSTAGPWPVRFWVDAVCLNQSDSEEVKAEILRMRDIYSQAAGVYSHLGLATEDSDVGFRFMHLMAEGLFQSADMVYRELVDRRFSGKDPEKNAYKAMLRLLNRPYWHRVWVLQELAMS</sequence>
<proteinExistence type="predicted"/>
<reference evidence="2" key="1">
    <citation type="journal article" date="2020" name="Stud. Mycol.">
        <title>101 Dothideomycetes genomes: a test case for predicting lifestyles and emergence of pathogens.</title>
        <authorList>
            <person name="Haridas S."/>
            <person name="Albert R."/>
            <person name="Binder M."/>
            <person name="Bloem J."/>
            <person name="Labutti K."/>
            <person name="Salamov A."/>
            <person name="Andreopoulos B."/>
            <person name="Baker S."/>
            <person name="Barry K."/>
            <person name="Bills G."/>
            <person name="Bluhm B."/>
            <person name="Cannon C."/>
            <person name="Castanera R."/>
            <person name="Culley D."/>
            <person name="Daum C."/>
            <person name="Ezra D."/>
            <person name="Gonzalez J."/>
            <person name="Henrissat B."/>
            <person name="Kuo A."/>
            <person name="Liang C."/>
            <person name="Lipzen A."/>
            <person name="Lutzoni F."/>
            <person name="Magnuson J."/>
            <person name="Mondo S."/>
            <person name="Nolan M."/>
            <person name="Ohm R."/>
            <person name="Pangilinan J."/>
            <person name="Park H.-J."/>
            <person name="Ramirez L."/>
            <person name="Alfaro M."/>
            <person name="Sun H."/>
            <person name="Tritt A."/>
            <person name="Yoshinaga Y."/>
            <person name="Zwiers L.-H."/>
            <person name="Turgeon B."/>
            <person name="Goodwin S."/>
            <person name="Spatafora J."/>
            <person name="Crous P."/>
            <person name="Grigoriev I."/>
        </authorList>
    </citation>
    <scope>NUCLEOTIDE SEQUENCE</scope>
    <source>
        <strain evidence="2">CBS 107.79</strain>
    </source>
</reference>
<dbReference type="InterPro" id="IPR052895">
    <property type="entry name" value="HetReg/Transcr_Mod"/>
</dbReference>
<evidence type="ECO:0000313" key="3">
    <source>
        <dbReference type="Proteomes" id="UP000800036"/>
    </source>
</evidence>
<dbReference type="Proteomes" id="UP000800036">
    <property type="component" value="Unassembled WGS sequence"/>
</dbReference>
<keyword evidence="3" id="KW-1185">Reference proteome</keyword>
<evidence type="ECO:0000313" key="2">
    <source>
        <dbReference type="EMBL" id="KAF1966778.1"/>
    </source>
</evidence>
<dbReference type="InterPro" id="IPR010730">
    <property type="entry name" value="HET"/>
</dbReference>
<protein>
    <submittedName>
        <fullName evidence="2">HET-domain-containing protein</fullName>
    </submittedName>
</protein>
<organism evidence="2 3">
    <name type="scientific">Bimuria novae-zelandiae CBS 107.79</name>
    <dbReference type="NCBI Taxonomy" id="1447943"/>
    <lineage>
        <taxon>Eukaryota</taxon>
        <taxon>Fungi</taxon>
        <taxon>Dikarya</taxon>
        <taxon>Ascomycota</taxon>
        <taxon>Pezizomycotina</taxon>
        <taxon>Dothideomycetes</taxon>
        <taxon>Pleosporomycetidae</taxon>
        <taxon>Pleosporales</taxon>
        <taxon>Massarineae</taxon>
        <taxon>Didymosphaeriaceae</taxon>
        <taxon>Bimuria</taxon>
    </lineage>
</organism>
<accession>A0A6A5UQ09</accession>
<name>A0A6A5UQ09_9PLEO</name>
<dbReference type="AlphaFoldDB" id="A0A6A5UQ09"/>
<feature type="non-terminal residue" evidence="2">
    <location>
        <position position="232"/>
    </location>
</feature>
<feature type="domain" description="Heterokaryon incompatibility" evidence="1">
    <location>
        <begin position="72"/>
        <end position="228"/>
    </location>
</feature>